<comment type="catalytic activity">
    <reaction evidence="11">
        <text>L-seryl-[protein] + ATP = O-phospho-L-seryl-[protein] + ADP + H(+)</text>
        <dbReference type="Rhea" id="RHEA:17989"/>
        <dbReference type="Rhea" id="RHEA-COMP:9863"/>
        <dbReference type="Rhea" id="RHEA-COMP:11604"/>
        <dbReference type="ChEBI" id="CHEBI:15378"/>
        <dbReference type="ChEBI" id="CHEBI:29999"/>
        <dbReference type="ChEBI" id="CHEBI:30616"/>
        <dbReference type="ChEBI" id="CHEBI:83421"/>
        <dbReference type="ChEBI" id="CHEBI:456216"/>
        <dbReference type="EC" id="2.7.11.12"/>
    </reaction>
</comment>
<name>A0A834P6N2_VESPE</name>
<feature type="region of interest" description="Disordered" evidence="18">
    <location>
        <begin position="781"/>
        <end position="800"/>
    </location>
</feature>
<reference evidence="22" key="1">
    <citation type="journal article" date="2020" name="G3 (Bethesda)">
        <title>High-Quality Assemblies for Three Invasive Social Wasps from the &lt;i&gt;Vespula&lt;/i&gt; Genus.</title>
        <authorList>
            <person name="Harrop T.W.R."/>
            <person name="Guhlin J."/>
            <person name="McLaughlin G.M."/>
            <person name="Permina E."/>
            <person name="Stockwell P."/>
            <person name="Gilligan J."/>
            <person name="Le Lec M.F."/>
            <person name="Gruber M.A.M."/>
            <person name="Quinn O."/>
            <person name="Lovegrove M."/>
            <person name="Duncan E.J."/>
            <person name="Remnant E.J."/>
            <person name="Van Eeckhoven J."/>
            <person name="Graham B."/>
            <person name="Knapp R.A."/>
            <person name="Langford K.W."/>
            <person name="Kronenberg Z."/>
            <person name="Press M.O."/>
            <person name="Eacker S.M."/>
            <person name="Wilson-Rankin E.E."/>
            <person name="Purcell J."/>
            <person name="Lester P.J."/>
            <person name="Dearden P.K."/>
        </authorList>
    </citation>
    <scope>NUCLEOTIDE SEQUENCE</scope>
    <source>
        <strain evidence="22">Volc-1</strain>
    </source>
</reference>
<proteinExistence type="inferred from homology"/>
<evidence type="ECO:0000256" key="18">
    <source>
        <dbReference type="SAM" id="MobiDB-lite"/>
    </source>
</evidence>
<dbReference type="GO" id="GO:0005524">
    <property type="term" value="F:ATP binding"/>
    <property type="evidence" value="ECO:0007669"/>
    <property type="project" value="UniProtKB-UniRule"/>
</dbReference>
<dbReference type="GO" id="GO:0030553">
    <property type="term" value="F:cGMP binding"/>
    <property type="evidence" value="ECO:0007669"/>
    <property type="project" value="UniProtKB-KW"/>
</dbReference>
<dbReference type="InterPro" id="IPR018490">
    <property type="entry name" value="cNMP-bd_dom_sf"/>
</dbReference>
<keyword evidence="4" id="KW-0597">Phosphoprotein</keyword>
<evidence type="ECO:0000259" key="20">
    <source>
        <dbReference type="PROSITE" id="PS50042"/>
    </source>
</evidence>
<evidence type="ECO:0000256" key="15">
    <source>
        <dbReference type="PIRSR" id="PIRSR000559-1"/>
    </source>
</evidence>
<dbReference type="InterPro" id="IPR002374">
    <property type="entry name" value="cGMP_dep_kinase"/>
</dbReference>
<dbReference type="PROSITE" id="PS50042">
    <property type="entry name" value="CNMP_BINDING_3"/>
    <property type="match status" value="2"/>
</dbReference>
<evidence type="ECO:0000256" key="1">
    <source>
        <dbReference type="ARBA" id="ARBA00006352"/>
    </source>
</evidence>
<dbReference type="PROSITE" id="PS50011">
    <property type="entry name" value="PROTEIN_KINASE_DOM"/>
    <property type="match status" value="1"/>
</dbReference>
<keyword evidence="2 14" id="KW-0723">Serine/threonine-protein kinase</keyword>
<feature type="domain" description="Protein kinase" evidence="19">
    <location>
        <begin position="464"/>
        <end position="749"/>
    </location>
</feature>
<evidence type="ECO:0000256" key="5">
    <source>
        <dbReference type="ARBA" id="ARBA00022679"/>
    </source>
</evidence>
<dbReference type="Proteomes" id="UP000600918">
    <property type="component" value="Unassembled WGS sequence"/>
</dbReference>
<dbReference type="Gene3D" id="1.10.510.10">
    <property type="entry name" value="Transferase(Phosphotransferase) domain 1"/>
    <property type="match status" value="1"/>
</dbReference>
<dbReference type="PROSITE" id="PS51285">
    <property type="entry name" value="AGC_KINASE_CTER"/>
    <property type="match status" value="1"/>
</dbReference>
<dbReference type="InterPro" id="IPR018488">
    <property type="entry name" value="cNMP-bd_CS"/>
</dbReference>
<evidence type="ECO:0000256" key="9">
    <source>
        <dbReference type="ARBA" id="ARBA00022992"/>
    </source>
</evidence>
<dbReference type="SUPFAM" id="SSF51206">
    <property type="entry name" value="cAMP-binding domain-like"/>
    <property type="match status" value="2"/>
</dbReference>
<feature type="domain" description="Cyclic nucleotide-binding" evidence="20">
    <location>
        <begin position="345"/>
        <end position="442"/>
    </location>
</feature>
<dbReference type="Gene3D" id="3.30.200.20">
    <property type="entry name" value="Phosphorylase Kinase, domain 1"/>
    <property type="match status" value="1"/>
</dbReference>
<dbReference type="SUPFAM" id="SSF56112">
    <property type="entry name" value="Protein kinase-like (PK-like)"/>
    <property type="match status" value="1"/>
</dbReference>
<dbReference type="SMART" id="SM00133">
    <property type="entry name" value="S_TK_X"/>
    <property type="match status" value="1"/>
</dbReference>
<dbReference type="EC" id="2.7.11.12" evidence="14"/>
<evidence type="ECO:0000256" key="2">
    <source>
        <dbReference type="ARBA" id="ARBA00022527"/>
    </source>
</evidence>
<feature type="active site" description="Proton acceptor" evidence="15">
    <location>
        <position position="588"/>
    </location>
</feature>
<keyword evidence="9 14" id="KW-0142">cGMP-binding</keyword>
<dbReference type="SMART" id="SM00100">
    <property type="entry name" value="cNMP"/>
    <property type="match status" value="2"/>
</dbReference>
<dbReference type="FunFam" id="1.10.510.10:FF:000024">
    <property type="entry name" value="Probable serine/threonine-protein kinase cot-1"/>
    <property type="match status" value="1"/>
</dbReference>
<dbReference type="GO" id="GO:0004692">
    <property type="term" value="F:cGMP-dependent protein kinase activity"/>
    <property type="evidence" value="ECO:0007669"/>
    <property type="project" value="UniProtKB-EC"/>
</dbReference>
<dbReference type="InterPro" id="IPR014710">
    <property type="entry name" value="RmlC-like_jellyroll"/>
</dbReference>
<evidence type="ECO:0000256" key="8">
    <source>
        <dbReference type="ARBA" id="ARBA00022840"/>
    </source>
</evidence>
<dbReference type="PROSITE" id="PS00107">
    <property type="entry name" value="PROTEIN_KINASE_ATP"/>
    <property type="match status" value="1"/>
</dbReference>
<evidence type="ECO:0000259" key="19">
    <source>
        <dbReference type="PROSITE" id="PS50011"/>
    </source>
</evidence>
<dbReference type="CDD" id="cd00038">
    <property type="entry name" value="CAP_ED"/>
    <property type="match status" value="2"/>
</dbReference>
<feature type="binding site" evidence="16 17">
    <location>
        <position position="494"/>
    </location>
    <ligand>
        <name>ATP</name>
        <dbReference type="ChEBI" id="CHEBI:30616"/>
    </ligand>
</feature>
<feature type="compositionally biased region" description="Basic and acidic residues" evidence="18">
    <location>
        <begin position="118"/>
        <end position="129"/>
    </location>
</feature>
<evidence type="ECO:0000256" key="4">
    <source>
        <dbReference type="ARBA" id="ARBA00022553"/>
    </source>
</evidence>
<dbReference type="GO" id="GO:0007010">
    <property type="term" value="P:cytoskeleton organization"/>
    <property type="evidence" value="ECO:0007669"/>
    <property type="project" value="UniProtKB-ARBA"/>
</dbReference>
<evidence type="ECO:0000259" key="21">
    <source>
        <dbReference type="PROSITE" id="PS51285"/>
    </source>
</evidence>
<evidence type="ECO:0000256" key="16">
    <source>
        <dbReference type="PIRSR" id="PIRSR000559-2"/>
    </source>
</evidence>
<dbReference type="PIRSF" id="PIRSF000559">
    <property type="entry name" value="cGMP-dep_kinase"/>
    <property type="match status" value="1"/>
</dbReference>
<dbReference type="InterPro" id="IPR035014">
    <property type="entry name" value="STKc_cGK"/>
</dbReference>
<protein>
    <recommendedName>
        <fullName evidence="14">cGMP-dependent protein kinase</fullName>
        <ecNumber evidence="14">2.7.11.12</ecNumber>
    </recommendedName>
</protein>
<dbReference type="CDD" id="cd05572">
    <property type="entry name" value="STKc_cGK"/>
    <property type="match status" value="1"/>
</dbReference>
<dbReference type="InterPro" id="IPR000595">
    <property type="entry name" value="cNMP-bd_dom"/>
</dbReference>
<sequence length="800" mass="90170">MSSMGFRVKRLSSRHALDERNMMRFSCFPRASILSQRGSINFTHVNEHDGGSSVSSVVVNGSTRSPIATSYKQSGEPDLTYGVIRPLPNAIPSNGTVCSAATSKNRASESSRVQSNRENLEIHEEKNEAEQENGYEEVKPANPRGGVIGRTPTPPTSAAPIPTYEKDARSARQIKRAILENEFLGNLESNQVESLVSAMYPKQLPPNTMVIREGDIGSHLYVSAEGEFDIYQGTKFQRTFGPGVAFGEIALLYNTKRLRSIGGKAISLVGYVDVTSRCMRENRRSSVVVIRYYRGPSPVAVERSVRATIAITILFFCEQLRNPRVSVLQKLPEPKDQILSKISDLIRVGEKGDKFFIISGGNVRITKDTEYGGEEELVVLGKGQYFGEKALYDDEGEHRRHANAIALAPGVECLTLDGSSFLNYLGSLEEIRNKDWLAEYEKQKSSLTPKKWTNEYSNLTLFDLETRGTLGVGGFGRVELVTLKSDPDKSFALKKLKKKVMVDQQQQEHVLNEKHIMQACDSPFICKLYQTYKDPKYVYFLMEICLGGDVWTTLQKRRLFDDATAQFMVGCVVEALDHLHSLNIVYRDLKPENLMLDSRGYLKLVPIVHERKTLTRALLRFIFISLNCSSQVDFGFSKKIGPAKTWTFAGTPEYVAPEIILNKGHDRAVDYWALGILTHELLVGKPPFRAADHMTTYNKILKGIEVVGIPSIINKHANNFIKKLLRHSASDRLGYQRNGIQDIRDHKWFSGFNWQALQRLALPAPIVPTVRNRIDTRNFERYPPERDIPPDEFSGWDKDF</sequence>
<keyword evidence="8 14" id="KW-0067">ATP-binding</keyword>
<feature type="region of interest" description="Disordered" evidence="18">
    <location>
        <begin position="96"/>
        <end position="162"/>
    </location>
</feature>
<feature type="domain" description="AGC-kinase C-terminal" evidence="21">
    <location>
        <begin position="750"/>
        <end position="800"/>
    </location>
</feature>
<dbReference type="SMART" id="SM00220">
    <property type="entry name" value="S_TKc"/>
    <property type="match status" value="1"/>
</dbReference>
<comment type="catalytic activity">
    <reaction evidence="10 14">
        <text>L-threonyl-[protein] + ATP = O-phospho-L-threonyl-[protein] + ADP + H(+)</text>
        <dbReference type="Rhea" id="RHEA:46608"/>
        <dbReference type="Rhea" id="RHEA-COMP:11060"/>
        <dbReference type="Rhea" id="RHEA-COMP:11605"/>
        <dbReference type="ChEBI" id="CHEBI:15378"/>
        <dbReference type="ChEBI" id="CHEBI:30013"/>
        <dbReference type="ChEBI" id="CHEBI:30616"/>
        <dbReference type="ChEBI" id="CHEBI:61977"/>
        <dbReference type="ChEBI" id="CHEBI:456216"/>
        <dbReference type="EC" id="2.7.11.12"/>
    </reaction>
</comment>
<keyword evidence="5 14" id="KW-0808">Transferase</keyword>
<dbReference type="AlphaFoldDB" id="A0A834P6N2"/>
<dbReference type="EMBL" id="JACSDY010000004">
    <property type="protein sequence ID" value="KAF7430118.1"/>
    <property type="molecule type" value="Genomic_DNA"/>
</dbReference>
<feature type="binding site" evidence="16">
    <location>
        <begin position="470"/>
        <end position="478"/>
    </location>
    <ligand>
        <name>ATP</name>
        <dbReference type="ChEBI" id="CHEBI:30616"/>
    </ligand>
</feature>
<dbReference type="InterPro" id="IPR000961">
    <property type="entry name" value="AGC-kinase_C"/>
</dbReference>
<evidence type="ECO:0000256" key="14">
    <source>
        <dbReference type="PIRNR" id="PIRNR000559"/>
    </source>
</evidence>
<keyword evidence="23" id="KW-1185">Reference proteome</keyword>
<dbReference type="PROSITE" id="PS00108">
    <property type="entry name" value="PROTEIN_KINASE_ST"/>
    <property type="match status" value="1"/>
</dbReference>
<evidence type="ECO:0000256" key="10">
    <source>
        <dbReference type="ARBA" id="ARBA00047298"/>
    </source>
</evidence>
<evidence type="ECO:0000256" key="13">
    <source>
        <dbReference type="ARBA" id="ARBA00048679"/>
    </source>
</evidence>
<evidence type="ECO:0000256" key="3">
    <source>
        <dbReference type="ARBA" id="ARBA00022535"/>
    </source>
</evidence>
<comment type="catalytic activity">
    <reaction evidence="12">
        <text>L-threonyl-[protein] + ATP = O-phospho-L-threonyl-[protein] + ADP + H(+)</text>
        <dbReference type="Rhea" id="RHEA:46608"/>
        <dbReference type="Rhea" id="RHEA-COMP:11060"/>
        <dbReference type="Rhea" id="RHEA-COMP:11605"/>
        <dbReference type="ChEBI" id="CHEBI:15378"/>
        <dbReference type="ChEBI" id="CHEBI:30013"/>
        <dbReference type="ChEBI" id="CHEBI:30616"/>
        <dbReference type="ChEBI" id="CHEBI:61977"/>
        <dbReference type="ChEBI" id="CHEBI:456216"/>
        <dbReference type="EC" id="2.7.11.1"/>
    </reaction>
</comment>
<dbReference type="Pfam" id="PF00069">
    <property type="entry name" value="Pkinase"/>
    <property type="match status" value="2"/>
</dbReference>
<evidence type="ECO:0000256" key="17">
    <source>
        <dbReference type="PROSITE-ProRule" id="PRU10141"/>
    </source>
</evidence>
<dbReference type="InterPro" id="IPR017441">
    <property type="entry name" value="Protein_kinase_ATP_BS"/>
</dbReference>
<evidence type="ECO:0000256" key="7">
    <source>
        <dbReference type="ARBA" id="ARBA00022777"/>
    </source>
</evidence>
<dbReference type="Gene3D" id="2.60.120.10">
    <property type="entry name" value="Jelly Rolls"/>
    <property type="match status" value="2"/>
</dbReference>
<accession>A0A834P6N2</accession>
<evidence type="ECO:0000256" key="12">
    <source>
        <dbReference type="ARBA" id="ARBA00047899"/>
    </source>
</evidence>
<dbReference type="Pfam" id="PF00027">
    <property type="entry name" value="cNMP_binding"/>
    <property type="match status" value="2"/>
</dbReference>
<comment type="catalytic activity">
    <reaction evidence="13">
        <text>L-seryl-[protein] + ATP = O-phospho-L-seryl-[protein] + ADP + H(+)</text>
        <dbReference type="Rhea" id="RHEA:17989"/>
        <dbReference type="Rhea" id="RHEA-COMP:9863"/>
        <dbReference type="Rhea" id="RHEA-COMP:11604"/>
        <dbReference type="ChEBI" id="CHEBI:15378"/>
        <dbReference type="ChEBI" id="CHEBI:29999"/>
        <dbReference type="ChEBI" id="CHEBI:30616"/>
        <dbReference type="ChEBI" id="CHEBI:83421"/>
        <dbReference type="ChEBI" id="CHEBI:456216"/>
        <dbReference type="EC" id="2.7.11.1"/>
    </reaction>
</comment>
<keyword evidence="7 14" id="KW-0418">Kinase</keyword>
<dbReference type="InterPro" id="IPR000719">
    <property type="entry name" value="Prot_kinase_dom"/>
</dbReference>
<organism evidence="22 23">
    <name type="scientific">Vespula pensylvanica</name>
    <name type="common">Western yellow jacket</name>
    <name type="synonym">Wasp</name>
    <dbReference type="NCBI Taxonomy" id="30213"/>
    <lineage>
        <taxon>Eukaryota</taxon>
        <taxon>Metazoa</taxon>
        <taxon>Ecdysozoa</taxon>
        <taxon>Arthropoda</taxon>
        <taxon>Hexapoda</taxon>
        <taxon>Insecta</taxon>
        <taxon>Pterygota</taxon>
        <taxon>Neoptera</taxon>
        <taxon>Endopterygota</taxon>
        <taxon>Hymenoptera</taxon>
        <taxon>Apocrita</taxon>
        <taxon>Aculeata</taxon>
        <taxon>Vespoidea</taxon>
        <taxon>Vespidae</taxon>
        <taxon>Vespinae</taxon>
        <taxon>Vespula</taxon>
    </lineage>
</organism>
<dbReference type="PANTHER" id="PTHR24353:SF144">
    <property type="match status" value="1"/>
</dbReference>
<dbReference type="PROSITE" id="PS00888">
    <property type="entry name" value="CNMP_BINDING_1"/>
    <property type="match status" value="1"/>
</dbReference>
<evidence type="ECO:0000256" key="6">
    <source>
        <dbReference type="ARBA" id="ARBA00022741"/>
    </source>
</evidence>
<evidence type="ECO:0000313" key="22">
    <source>
        <dbReference type="EMBL" id="KAF7430118.1"/>
    </source>
</evidence>
<dbReference type="PANTHER" id="PTHR24353">
    <property type="entry name" value="CYCLIC NUCLEOTIDE-DEPENDENT PROTEIN KINASE"/>
    <property type="match status" value="1"/>
</dbReference>
<comment type="caution">
    <text evidence="22">The sequence shown here is derived from an EMBL/GenBank/DDBJ whole genome shotgun (WGS) entry which is preliminary data.</text>
</comment>
<dbReference type="InterPro" id="IPR008271">
    <property type="entry name" value="Ser/Thr_kinase_AS"/>
</dbReference>
<keyword evidence="6 14" id="KW-0547">Nucleotide-binding</keyword>
<feature type="domain" description="Cyclic nucleotide-binding" evidence="20">
    <location>
        <begin position="183"/>
        <end position="261"/>
    </location>
</feature>
<feature type="compositionally biased region" description="Polar residues" evidence="18">
    <location>
        <begin position="96"/>
        <end position="117"/>
    </location>
</feature>
<evidence type="ECO:0000313" key="23">
    <source>
        <dbReference type="Proteomes" id="UP000600918"/>
    </source>
</evidence>
<keyword evidence="3 14" id="KW-0140">cGMP</keyword>
<gene>
    <name evidence="22" type="ORF">H0235_006516</name>
</gene>
<comment type="similarity">
    <text evidence="1 14">Belongs to the protein kinase superfamily. AGC Ser/Thr protein kinase family. cGMP subfamily.</text>
</comment>
<evidence type="ECO:0000256" key="11">
    <source>
        <dbReference type="ARBA" id="ARBA00047462"/>
    </source>
</evidence>
<dbReference type="InterPro" id="IPR011009">
    <property type="entry name" value="Kinase-like_dom_sf"/>
</dbReference>